<dbReference type="OrthoDB" id="1823144at2"/>
<name>A0A1I1Q921_RUMAL</name>
<feature type="transmembrane region" description="Helical" evidence="1">
    <location>
        <begin position="183"/>
        <end position="203"/>
    </location>
</feature>
<dbReference type="RefSeq" id="WP_074963016.1">
    <property type="nucleotide sequence ID" value="NZ_FOKQ01000039.1"/>
</dbReference>
<protein>
    <recommendedName>
        <fullName evidence="4">Lipoprotein</fullName>
    </recommendedName>
</protein>
<keyword evidence="1" id="KW-1133">Transmembrane helix</keyword>
<organism evidence="2 3">
    <name type="scientific">Ruminococcus albus</name>
    <dbReference type="NCBI Taxonomy" id="1264"/>
    <lineage>
        <taxon>Bacteria</taxon>
        <taxon>Bacillati</taxon>
        <taxon>Bacillota</taxon>
        <taxon>Clostridia</taxon>
        <taxon>Eubacteriales</taxon>
        <taxon>Oscillospiraceae</taxon>
        <taxon>Ruminococcus</taxon>
    </lineage>
</organism>
<evidence type="ECO:0000313" key="3">
    <source>
        <dbReference type="Proteomes" id="UP000182192"/>
    </source>
</evidence>
<evidence type="ECO:0000256" key="1">
    <source>
        <dbReference type="SAM" id="Phobius"/>
    </source>
</evidence>
<reference evidence="2 3" key="1">
    <citation type="submission" date="2016-10" db="EMBL/GenBank/DDBJ databases">
        <authorList>
            <person name="de Groot N.N."/>
        </authorList>
    </citation>
    <scope>NUCLEOTIDE SEQUENCE [LARGE SCALE GENOMIC DNA]</scope>
    <source>
        <strain evidence="2 3">AR67</strain>
    </source>
</reference>
<feature type="transmembrane region" description="Helical" evidence="1">
    <location>
        <begin position="254"/>
        <end position="272"/>
    </location>
</feature>
<gene>
    <name evidence="2" type="ORF">SAMN02910406_03225</name>
</gene>
<evidence type="ECO:0000313" key="2">
    <source>
        <dbReference type="EMBL" id="SFD14620.1"/>
    </source>
</evidence>
<dbReference type="PROSITE" id="PS51257">
    <property type="entry name" value="PROKAR_LIPOPROTEIN"/>
    <property type="match status" value="1"/>
</dbReference>
<sequence length="277" mass="31824">MRRYKFMIVALVLLTVCILGGCQSYSELKFVSENMPEGWEMFVMLEPQEDNEVSDAEDAYLNNSEIGKYEIDGQYIAERIMDVGYYHKQKNTSKAVGVIHEGNTTVLSFGSDIERVLFCKKYKTACVAMVDDKCQVKWVSEEFDLLRKDKFAVATAVAVDAKTGELTCTEVSKRNDNDSTETILFLGSVLSGLLLIPVMLYFLTNKHHNRWLETAFYIVLSLCSVANIVCDLKYYIVPYYNVYDEKITLVLERIAMHNCFWIVGTVFFVQLMRKKQK</sequence>
<dbReference type="Proteomes" id="UP000182192">
    <property type="component" value="Unassembled WGS sequence"/>
</dbReference>
<evidence type="ECO:0008006" key="4">
    <source>
        <dbReference type="Google" id="ProtNLM"/>
    </source>
</evidence>
<dbReference type="EMBL" id="FOKQ01000039">
    <property type="protein sequence ID" value="SFD14620.1"/>
    <property type="molecule type" value="Genomic_DNA"/>
</dbReference>
<keyword evidence="1" id="KW-0812">Transmembrane</keyword>
<dbReference type="AlphaFoldDB" id="A0A1I1Q921"/>
<proteinExistence type="predicted"/>
<accession>A0A1I1Q921</accession>
<feature type="transmembrane region" description="Helical" evidence="1">
    <location>
        <begin position="215"/>
        <end position="234"/>
    </location>
</feature>
<keyword evidence="1" id="KW-0472">Membrane</keyword>